<organism evidence="1 2">
    <name type="scientific">Athelia psychrophila</name>
    <dbReference type="NCBI Taxonomy" id="1759441"/>
    <lineage>
        <taxon>Eukaryota</taxon>
        <taxon>Fungi</taxon>
        <taxon>Dikarya</taxon>
        <taxon>Basidiomycota</taxon>
        <taxon>Agaricomycotina</taxon>
        <taxon>Agaricomycetes</taxon>
        <taxon>Agaricomycetidae</taxon>
        <taxon>Atheliales</taxon>
        <taxon>Atheliaceae</taxon>
        <taxon>Athelia</taxon>
    </lineage>
</organism>
<dbReference type="AlphaFoldDB" id="A0A165YKW6"/>
<reference evidence="1 2" key="1">
    <citation type="journal article" date="2016" name="Mol. Biol. Evol.">
        <title>Comparative Genomics of Early-Diverging Mushroom-Forming Fungi Provides Insights into the Origins of Lignocellulose Decay Capabilities.</title>
        <authorList>
            <person name="Nagy L.G."/>
            <person name="Riley R."/>
            <person name="Tritt A."/>
            <person name="Adam C."/>
            <person name="Daum C."/>
            <person name="Floudas D."/>
            <person name="Sun H."/>
            <person name="Yadav J.S."/>
            <person name="Pangilinan J."/>
            <person name="Larsson K.H."/>
            <person name="Matsuura K."/>
            <person name="Barry K."/>
            <person name="Labutti K."/>
            <person name="Kuo R."/>
            <person name="Ohm R.A."/>
            <person name="Bhattacharya S.S."/>
            <person name="Shirouzu T."/>
            <person name="Yoshinaga Y."/>
            <person name="Martin F.M."/>
            <person name="Grigoriev I.V."/>
            <person name="Hibbett D.S."/>
        </authorList>
    </citation>
    <scope>NUCLEOTIDE SEQUENCE [LARGE SCALE GENOMIC DNA]</scope>
    <source>
        <strain evidence="1 2">CBS 109695</strain>
    </source>
</reference>
<sequence length="215" mass="24048">MATATTFHQIEVMVALELEFSIEQMGGYDTSQVYLHIFLDPRIIPSLPTSQPLEKTCNSQHAPSVGWPKSPSGATYELPQVSQEVGDYLYAWSLIGPVYKHIFDSQDPEESSKKQMAELKRVLAAAKDKLKVAYCYAVRKRDHYVAIRPKLKTKQSRWQEKSTILSNATTVWESSVPKEGAVGGNRGSKARAGLISLQGWYFHLGTWAGHCWDSG</sequence>
<proteinExistence type="predicted"/>
<accession>A0A165YKW6</accession>
<protein>
    <submittedName>
        <fullName evidence="1">Uncharacterized protein</fullName>
    </submittedName>
</protein>
<dbReference type="Proteomes" id="UP000076532">
    <property type="component" value="Unassembled WGS sequence"/>
</dbReference>
<evidence type="ECO:0000313" key="2">
    <source>
        <dbReference type="Proteomes" id="UP000076532"/>
    </source>
</evidence>
<evidence type="ECO:0000313" key="1">
    <source>
        <dbReference type="EMBL" id="KZP09670.1"/>
    </source>
</evidence>
<dbReference type="EMBL" id="KV417695">
    <property type="protein sequence ID" value="KZP09670.1"/>
    <property type="molecule type" value="Genomic_DNA"/>
</dbReference>
<keyword evidence="2" id="KW-1185">Reference proteome</keyword>
<gene>
    <name evidence="1" type="ORF">FIBSPDRAFT_900343</name>
</gene>
<name>A0A165YKW6_9AGAM</name>